<dbReference type="STRING" id="999415.HMPREF9943_01698"/>
<dbReference type="InterPro" id="IPR036878">
    <property type="entry name" value="Glu_permease_IIB"/>
</dbReference>
<keyword evidence="5" id="KW-0418">Kinase</keyword>
<keyword evidence="7" id="KW-0472">Membrane</keyword>
<dbReference type="PANTHER" id="PTHR30009">
    <property type="entry name" value="CYTOCHROME C-TYPE SYNTHESIS PROTEIN AND PTS TRANSMEMBRANE COMPONENT"/>
    <property type="match status" value="1"/>
</dbReference>
<organism evidence="9 10">
    <name type="scientific">Eggerthia catenaformis OT 569 = DSM 20559</name>
    <dbReference type="NCBI Taxonomy" id="999415"/>
    <lineage>
        <taxon>Bacteria</taxon>
        <taxon>Bacillati</taxon>
        <taxon>Bacillota</taxon>
        <taxon>Erysipelotrichia</taxon>
        <taxon>Erysipelotrichales</taxon>
        <taxon>Coprobacillaceae</taxon>
        <taxon>Eggerthia</taxon>
    </lineage>
</organism>
<keyword evidence="3" id="KW-0808">Transferase</keyword>
<dbReference type="Pfam" id="PF00367">
    <property type="entry name" value="PTS_EIIB"/>
    <property type="match status" value="1"/>
</dbReference>
<dbReference type="GO" id="GO:0090563">
    <property type="term" value="F:protein-phosphocysteine-sugar phosphotransferase activity"/>
    <property type="evidence" value="ECO:0007669"/>
    <property type="project" value="TreeGrafter"/>
</dbReference>
<dbReference type="InterPro" id="IPR018113">
    <property type="entry name" value="PTrfase_EIIB_Cys"/>
</dbReference>
<protein>
    <submittedName>
        <fullName evidence="9">PTS system, glucose-like IIB component</fullName>
    </submittedName>
</protein>
<accession>M2Q187</accession>
<dbReference type="GO" id="GO:0008982">
    <property type="term" value="F:protein-N(PI)-phosphohistidine-sugar phosphotransferase activity"/>
    <property type="evidence" value="ECO:0007669"/>
    <property type="project" value="InterPro"/>
</dbReference>
<name>M2Q187_9FIRM</name>
<evidence type="ECO:0000256" key="5">
    <source>
        <dbReference type="ARBA" id="ARBA00022777"/>
    </source>
</evidence>
<dbReference type="OrthoDB" id="9764327at2"/>
<dbReference type="GO" id="GO:0016301">
    <property type="term" value="F:kinase activity"/>
    <property type="evidence" value="ECO:0007669"/>
    <property type="project" value="UniProtKB-KW"/>
</dbReference>
<proteinExistence type="predicted"/>
<keyword evidence="4" id="KW-0598">Phosphotransferase system</keyword>
<evidence type="ECO:0000313" key="9">
    <source>
        <dbReference type="EMBL" id="EMD16026.1"/>
    </source>
</evidence>
<evidence type="ECO:0000259" key="8">
    <source>
        <dbReference type="PROSITE" id="PS51098"/>
    </source>
</evidence>
<dbReference type="SUPFAM" id="SSF55604">
    <property type="entry name" value="Glucose permease domain IIB"/>
    <property type="match status" value="1"/>
</dbReference>
<dbReference type="Gene3D" id="3.30.1360.60">
    <property type="entry name" value="Glucose permease domain IIB"/>
    <property type="match status" value="1"/>
</dbReference>
<comment type="caution">
    <text evidence="9">The sequence shown here is derived from an EMBL/GenBank/DDBJ whole genome shotgun (WGS) entry which is preliminary data.</text>
</comment>
<dbReference type="RefSeq" id="WP_004804063.1">
    <property type="nucleotide sequence ID" value="NZ_AUGJ01000018.1"/>
</dbReference>
<dbReference type="Proteomes" id="UP000011758">
    <property type="component" value="Unassembled WGS sequence"/>
</dbReference>
<dbReference type="PANTHER" id="PTHR30009:SF4">
    <property type="entry name" value="PTS SYSTEM N-ACETYLGLUCOSAMINE-SPECIFIC EIICBA COMPONENT"/>
    <property type="match status" value="1"/>
</dbReference>
<dbReference type="GO" id="GO:0005886">
    <property type="term" value="C:plasma membrane"/>
    <property type="evidence" value="ECO:0007669"/>
    <property type="project" value="TreeGrafter"/>
</dbReference>
<comment type="caution">
    <text evidence="6">Lacks conserved residue(s) required for the propagation of feature annotation.</text>
</comment>
<dbReference type="InterPro" id="IPR050429">
    <property type="entry name" value="PTS_Glucose_EIICBA"/>
</dbReference>
<dbReference type="BioCyc" id="ECAT999415-HMP:GTTI-1760-MONOMER"/>
<evidence type="ECO:0000313" key="10">
    <source>
        <dbReference type="Proteomes" id="UP000011758"/>
    </source>
</evidence>
<evidence type="ECO:0000256" key="6">
    <source>
        <dbReference type="PROSITE-ProRule" id="PRU00421"/>
    </source>
</evidence>
<evidence type="ECO:0000256" key="2">
    <source>
        <dbReference type="ARBA" id="ARBA00022597"/>
    </source>
</evidence>
<gene>
    <name evidence="9" type="ORF">HMPREF9943_01698</name>
</gene>
<dbReference type="eggNOG" id="ENOG5030J44">
    <property type="taxonomic scope" value="Bacteria"/>
</dbReference>
<feature type="transmembrane region" description="Helical" evidence="7">
    <location>
        <begin position="6"/>
        <end position="24"/>
    </location>
</feature>
<keyword evidence="1" id="KW-0813">Transport</keyword>
<keyword evidence="2" id="KW-0762">Sugar transport</keyword>
<evidence type="ECO:0000256" key="7">
    <source>
        <dbReference type="SAM" id="Phobius"/>
    </source>
</evidence>
<evidence type="ECO:0000256" key="4">
    <source>
        <dbReference type="ARBA" id="ARBA00022683"/>
    </source>
</evidence>
<feature type="domain" description="PTS EIIB type-1" evidence="8">
    <location>
        <begin position="33"/>
        <end position="108"/>
    </location>
</feature>
<dbReference type="InterPro" id="IPR001996">
    <property type="entry name" value="PTS_IIB_1"/>
</dbReference>
<dbReference type="EMBL" id="AGEJ01000025">
    <property type="protein sequence ID" value="EMD16026.1"/>
    <property type="molecule type" value="Genomic_DNA"/>
</dbReference>
<keyword evidence="7" id="KW-0812">Transmembrane</keyword>
<reference evidence="9 10" key="1">
    <citation type="submission" date="2013-02" db="EMBL/GenBank/DDBJ databases">
        <title>The Genome Sequence of Lactobacillus catenaformis F0143.</title>
        <authorList>
            <consortium name="The Broad Institute Genome Sequencing Platform"/>
            <person name="Earl A."/>
            <person name="Ward D."/>
            <person name="Feldgarden M."/>
            <person name="Gevers D."/>
            <person name="Izard J."/>
            <person name="Blanton J.M."/>
            <person name="Mathney J."/>
            <person name="Dewhirst F.E."/>
            <person name="Young S.K."/>
            <person name="Zeng Q."/>
            <person name="Gargeya S."/>
            <person name="Fitzgerald M."/>
            <person name="Haas B."/>
            <person name="Abouelleil A."/>
            <person name="Alvarado L."/>
            <person name="Arachchi H.M."/>
            <person name="Berlin A."/>
            <person name="Chapman S.B."/>
            <person name="Gearin G."/>
            <person name="Goldberg J."/>
            <person name="Griggs A."/>
            <person name="Gujja S."/>
            <person name="Hansen M."/>
            <person name="Heiman D."/>
            <person name="Howarth C."/>
            <person name="Larimer J."/>
            <person name="Lui A."/>
            <person name="MacDonald P.J.P."/>
            <person name="McCowen C."/>
            <person name="Montmayeur A."/>
            <person name="Murphy C."/>
            <person name="Neiman D."/>
            <person name="Pearson M."/>
            <person name="Priest M."/>
            <person name="Roberts A."/>
            <person name="Saif S."/>
            <person name="Shea T."/>
            <person name="Sisk P."/>
            <person name="Stolte C."/>
            <person name="Sykes S."/>
            <person name="Wortman J."/>
            <person name="Nusbaum C."/>
            <person name="Birren B."/>
        </authorList>
    </citation>
    <scope>NUCLEOTIDE SEQUENCE [LARGE SCALE GENOMIC DNA]</scope>
    <source>
        <strain evidence="9 10">OT 569</strain>
    </source>
</reference>
<sequence>MNDYILYIIIAVILLVVCLYFLLIPRNKEKESPIDIQGFIEALGGADNIKSVRPDKSRVKVTLFDVSRVNEAKLKSLGATGVVMANDKVTLIFGKASEDIAEYTKKEL</sequence>
<dbReference type="PROSITE" id="PS51098">
    <property type="entry name" value="PTS_EIIB_TYPE_1"/>
    <property type="match status" value="1"/>
</dbReference>
<dbReference type="GO" id="GO:0015764">
    <property type="term" value="P:N-acetylglucosamine transport"/>
    <property type="evidence" value="ECO:0007669"/>
    <property type="project" value="TreeGrafter"/>
</dbReference>
<evidence type="ECO:0000256" key="3">
    <source>
        <dbReference type="ARBA" id="ARBA00022679"/>
    </source>
</evidence>
<keyword evidence="7" id="KW-1133">Transmembrane helix</keyword>
<dbReference type="GO" id="GO:0009401">
    <property type="term" value="P:phosphoenolpyruvate-dependent sugar phosphotransferase system"/>
    <property type="evidence" value="ECO:0007669"/>
    <property type="project" value="UniProtKB-KW"/>
</dbReference>
<dbReference type="AlphaFoldDB" id="M2Q187"/>
<evidence type="ECO:0000256" key="1">
    <source>
        <dbReference type="ARBA" id="ARBA00022448"/>
    </source>
</evidence>
<keyword evidence="10" id="KW-1185">Reference proteome</keyword>